<evidence type="ECO:0000313" key="2">
    <source>
        <dbReference type="Proteomes" id="UP001221142"/>
    </source>
</evidence>
<name>A0AAD7FWR4_9AGAR</name>
<sequence length="401" mass="44736">MPVSDEFRAFLLVCVVDILHLTPSEPLEMHRAAFLVIQTGSLAILRKRHPPILKPAWEEWIHTLGDPIFLGITPGFVGQEQVSNARVLWDNHWAGSFSNLNETSSSSHEQLGTKITYKLSIRMLNTTIWVASKARANTPSTPKVAENENFDGRCRYHFEAPSSGTALNNIKTVKMGTGRGMNHNGRFLKAAGLEGHLVDSDAASSPCHGRLRGRFSLVGLRDGKAINRQEELRPWNSQPALADVCHPFVAGTVLQLSETHSQAILIRQHPTRMTPDASRAQYTLYETARAFCSQQCRSTYIPSRSSDARISHPQGPICQSHRRRMEVRRDGDIRAGIHTDEALGQVVYEGCCQHARQDMSGEHSRPVEALGYCGRGEESMLRRSLSSRLMPTSGREYIAEY</sequence>
<dbReference type="EMBL" id="JARKIF010000004">
    <property type="protein sequence ID" value="KAJ7641569.1"/>
    <property type="molecule type" value="Genomic_DNA"/>
</dbReference>
<reference evidence="1" key="1">
    <citation type="submission" date="2023-03" db="EMBL/GenBank/DDBJ databases">
        <title>Massive genome expansion in bonnet fungi (Mycena s.s.) driven by repeated elements and novel gene families across ecological guilds.</title>
        <authorList>
            <consortium name="Lawrence Berkeley National Laboratory"/>
            <person name="Harder C.B."/>
            <person name="Miyauchi S."/>
            <person name="Viragh M."/>
            <person name="Kuo A."/>
            <person name="Thoen E."/>
            <person name="Andreopoulos B."/>
            <person name="Lu D."/>
            <person name="Skrede I."/>
            <person name="Drula E."/>
            <person name="Henrissat B."/>
            <person name="Morin E."/>
            <person name="Kohler A."/>
            <person name="Barry K."/>
            <person name="LaButti K."/>
            <person name="Morin E."/>
            <person name="Salamov A."/>
            <person name="Lipzen A."/>
            <person name="Mereny Z."/>
            <person name="Hegedus B."/>
            <person name="Baldrian P."/>
            <person name="Stursova M."/>
            <person name="Weitz H."/>
            <person name="Taylor A."/>
            <person name="Grigoriev I.V."/>
            <person name="Nagy L.G."/>
            <person name="Martin F."/>
            <person name="Kauserud H."/>
        </authorList>
    </citation>
    <scope>NUCLEOTIDE SEQUENCE</scope>
    <source>
        <strain evidence="1">9284</strain>
    </source>
</reference>
<keyword evidence="2" id="KW-1185">Reference proteome</keyword>
<organism evidence="1 2">
    <name type="scientific">Roridomyces roridus</name>
    <dbReference type="NCBI Taxonomy" id="1738132"/>
    <lineage>
        <taxon>Eukaryota</taxon>
        <taxon>Fungi</taxon>
        <taxon>Dikarya</taxon>
        <taxon>Basidiomycota</taxon>
        <taxon>Agaricomycotina</taxon>
        <taxon>Agaricomycetes</taxon>
        <taxon>Agaricomycetidae</taxon>
        <taxon>Agaricales</taxon>
        <taxon>Marasmiineae</taxon>
        <taxon>Mycenaceae</taxon>
        <taxon>Roridomyces</taxon>
    </lineage>
</organism>
<dbReference type="AlphaFoldDB" id="A0AAD7FWR4"/>
<proteinExistence type="predicted"/>
<accession>A0AAD7FWR4</accession>
<evidence type="ECO:0000313" key="1">
    <source>
        <dbReference type="EMBL" id="KAJ7641569.1"/>
    </source>
</evidence>
<comment type="caution">
    <text evidence="1">The sequence shown here is derived from an EMBL/GenBank/DDBJ whole genome shotgun (WGS) entry which is preliminary data.</text>
</comment>
<dbReference type="Proteomes" id="UP001221142">
    <property type="component" value="Unassembled WGS sequence"/>
</dbReference>
<protein>
    <submittedName>
        <fullName evidence="1">Uncharacterized protein</fullName>
    </submittedName>
</protein>
<gene>
    <name evidence="1" type="ORF">FB45DRAFT_862718</name>
</gene>